<dbReference type="EMBL" id="JBCDNA010000002">
    <property type="protein sequence ID" value="MEL4455750.1"/>
    <property type="molecule type" value="Genomic_DNA"/>
</dbReference>
<sequence>MTYFKSFVFDGKKSARKAYNKIEDSDASYLWLDEGDVAEISVNKRGNYRVHSTWAQDSSNVPGGIGFGALLGGMLGILFGPAGMIAGAAYGGTLGGLIGADDNIEFNDPILDDFAASLLPDTSALIILGDQITIDEFTEELAEYEAKSFLIELDKDAEKALKEALKEVKKL</sequence>
<dbReference type="InterPro" id="IPR009200">
    <property type="entry name" value="DUF1269_membrane"/>
</dbReference>
<dbReference type="RefSeq" id="WP_342159698.1">
    <property type="nucleotide sequence ID" value="NZ_JBCDNA010000002.1"/>
</dbReference>
<comment type="caution">
    <text evidence="1">The sequence shown here is derived from an EMBL/GenBank/DDBJ whole genome shotgun (WGS) entry which is preliminary data.</text>
</comment>
<reference evidence="1 2" key="1">
    <citation type="submission" date="2024-04" db="EMBL/GenBank/DDBJ databases">
        <title>whole genome sequencing of Lutimonas vermicola strain IMCC1616.</title>
        <authorList>
            <person name="Bae S.S."/>
        </authorList>
    </citation>
    <scope>NUCLEOTIDE SEQUENCE [LARGE SCALE GENOMIC DNA]</scope>
    <source>
        <strain evidence="1 2">IMCC1616</strain>
    </source>
</reference>
<accession>A0ABU9KZX0</accession>
<dbReference type="Proteomes" id="UP001474120">
    <property type="component" value="Unassembled WGS sequence"/>
</dbReference>
<name>A0ABU9KZX0_9FLAO</name>
<protein>
    <submittedName>
        <fullName evidence="1">DUF1269 domain-containing protein</fullName>
    </submittedName>
</protein>
<evidence type="ECO:0000313" key="2">
    <source>
        <dbReference type="Proteomes" id="UP001474120"/>
    </source>
</evidence>
<dbReference type="Pfam" id="PF06897">
    <property type="entry name" value="DUF1269"/>
    <property type="match status" value="1"/>
</dbReference>
<keyword evidence="2" id="KW-1185">Reference proteome</keyword>
<evidence type="ECO:0000313" key="1">
    <source>
        <dbReference type="EMBL" id="MEL4455750.1"/>
    </source>
</evidence>
<organism evidence="1 2">
    <name type="scientific">Lutimonas vermicola</name>
    <dbReference type="NCBI Taxonomy" id="414288"/>
    <lineage>
        <taxon>Bacteria</taxon>
        <taxon>Pseudomonadati</taxon>
        <taxon>Bacteroidota</taxon>
        <taxon>Flavobacteriia</taxon>
        <taxon>Flavobacteriales</taxon>
        <taxon>Flavobacteriaceae</taxon>
        <taxon>Lutimonas</taxon>
    </lineage>
</organism>
<proteinExistence type="predicted"/>
<gene>
    <name evidence="1" type="ORF">AABB81_07575</name>
</gene>